<proteinExistence type="predicted"/>
<feature type="transmembrane region" description="Helical" evidence="1">
    <location>
        <begin position="12"/>
        <end position="32"/>
    </location>
</feature>
<comment type="caution">
    <text evidence="2">The sequence shown here is derived from an EMBL/GenBank/DDBJ whole genome shotgun (WGS) entry which is preliminary data.</text>
</comment>
<feature type="transmembrane region" description="Helical" evidence="1">
    <location>
        <begin position="185"/>
        <end position="204"/>
    </location>
</feature>
<keyword evidence="1" id="KW-0812">Transmembrane</keyword>
<evidence type="ECO:0000313" key="3">
    <source>
        <dbReference type="Proteomes" id="UP000278440"/>
    </source>
</evidence>
<protein>
    <submittedName>
        <fullName evidence="2">Leader peptidase (Prepilin peptidase)/N-methyltransferase</fullName>
    </submittedName>
</protein>
<keyword evidence="1" id="KW-0472">Membrane</keyword>
<evidence type="ECO:0000256" key="1">
    <source>
        <dbReference type="SAM" id="Phobius"/>
    </source>
</evidence>
<keyword evidence="2" id="KW-0489">Methyltransferase</keyword>
<dbReference type="GO" id="GO:0032259">
    <property type="term" value="P:methylation"/>
    <property type="evidence" value="ECO:0007669"/>
    <property type="project" value="UniProtKB-KW"/>
</dbReference>
<keyword evidence="3" id="KW-1185">Reference proteome</keyword>
<keyword evidence="2" id="KW-0808">Transferase</keyword>
<feature type="transmembrane region" description="Helical" evidence="1">
    <location>
        <begin position="53"/>
        <end position="76"/>
    </location>
</feature>
<dbReference type="GO" id="GO:0008168">
    <property type="term" value="F:methyltransferase activity"/>
    <property type="evidence" value="ECO:0007669"/>
    <property type="project" value="UniProtKB-KW"/>
</dbReference>
<reference evidence="2 3" key="1">
    <citation type="submission" date="2018-10" db="EMBL/GenBank/DDBJ databases">
        <title>Sequencing the genomes of 1000 actinobacteria strains.</title>
        <authorList>
            <person name="Klenk H.-P."/>
        </authorList>
    </citation>
    <scope>NUCLEOTIDE SEQUENCE [LARGE SCALE GENOMIC DNA]</scope>
    <source>
        <strain evidence="2 3">DSM 44267</strain>
    </source>
</reference>
<dbReference type="EMBL" id="RBXT01000001">
    <property type="protein sequence ID" value="RKT78234.1"/>
    <property type="molecule type" value="Genomic_DNA"/>
</dbReference>
<dbReference type="AlphaFoldDB" id="A0A495XZD2"/>
<gene>
    <name evidence="2" type="ORF">DFJ68_1674</name>
</gene>
<dbReference type="RefSeq" id="WP_121032344.1">
    <property type="nucleotide sequence ID" value="NZ_RBXT01000001.1"/>
</dbReference>
<feature type="transmembrane region" description="Helical" evidence="1">
    <location>
        <begin position="141"/>
        <end position="165"/>
    </location>
</feature>
<organism evidence="2 3">
    <name type="scientific">Terracoccus luteus</name>
    <dbReference type="NCBI Taxonomy" id="53356"/>
    <lineage>
        <taxon>Bacteria</taxon>
        <taxon>Bacillati</taxon>
        <taxon>Actinomycetota</taxon>
        <taxon>Actinomycetes</taxon>
        <taxon>Micrococcales</taxon>
        <taxon>Intrasporangiaceae</taxon>
        <taxon>Terracoccus</taxon>
    </lineage>
</organism>
<evidence type="ECO:0000313" key="2">
    <source>
        <dbReference type="EMBL" id="RKT78234.1"/>
    </source>
</evidence>
<name>A0A495XZD2_9MICO</name>
<dbReference type="Proteomes" id="UP000278440">
    <property type="component" value="Unassembled WGS sequence"/>
</dbReference>
<accession>A0A495XZD2</accession>
<keyword evidence="1" id="KW-1133">Transmembrane helix</keyword>
<sequence length="240" mass="24617">MGWSQGLGDPAAPWWAVVVIGVAGAVVGALLAPRLVGLGYRLNEEHDRRAPRWAAGGRVVVPVVTAALWALLAWRVGGTAEWTLLPALLTFTTVSVALTWMDADVHRLPTGLLTPATALVAAQLVLSAVVTRDAGPLVRGVVAGVALAGVLLALALAASVVGSAFGLGDVRLGLLLGLVTGHVSVWGPVVAVYAAFGLGGLWALGRLLTRRAGRRTAIAFGPWLLAGAHVALLVEVPPLF</sequence>
<feature type="transmembrane region" description="Helical" evidence="1">
    <location>
        <begin position="216"/>
        <end position="234"/>
    </location>
</feature>